<sequence>MEKYDNNHLKNGKGETNLRRKGANLKTTKEEEKSDFVLFLFFSSLARDGDSPQRKKWYS</sequence>
<organism evidence="2">
    <name type="scientific">Salix viminalis</name>
    <name type="common">Common osier</name>
    <name type="synonym">Basket willow</name>
    <dbReference type="NCBI Taxonomy" id="40686"/>
    <lineage>
        <taxon>Eukaryota</taxon>
        <taxon>Viridiplantae</taxon>
        <taxon>Streptophyta</taxon>
        <taxon>Embryophyta</taxon>
        <taxon>Tracheophyta</taxon>
        <taxon>Spermatophyta</taxon>
        <taxon>Magnoliopsida</taxon>
        <taxon>eudicotyledons</taxon>
        <taxon>Gunneridae</taxon>
        <taxon>Pentapetalae</taxon>
        <taxon>rosids</taxon>
        <taxon>fabids</taxon>
        <taxon>Malpighiales</taxon>
        <taxon>Salicaceae</taxon>
        <taxon>Saliceae</taxon>
        <taxon>Salix</taxon>
    </lineage>
</organism>
<feature type="compositionally biased region" description="Basic and acidic residues" evidence="1">
    <location>
        <begin position="1"/>
        <end position="18"/>
    </location>
</feature>
<evidence type="ECO:0000313" key="2">
    <source>
        <dbReference type="EMBL" id="VFU33850.1"/>
    </source>
</evidence>
<reference evidence="2" key="1">
    <citation type="submission" date="2019-03" db="EMBL/GenBank/DDBJ databases">
        <authorList>
            <person name="Mank J."/>
            <person name="Almeida P."/>
        </authorList>
    </citation>
    <scope>NUCLEOTIDE SEQUENCE</scope>
    <source>
        <strain evidence="2">78183</strain>
    </source>
</reference>
<name>A0A6N2LEF9_SALVM</name>
<dbReference type="AlphaFoldDB" id="A0A6N2LEF9"/>
<dbReference type="EMBL" id="CAADRP010000957">
    <property type="protein sequence ID" value="VFU33850.1"/>
    <property type="molecule type" value="Genomic_DNA"/>
</dbReference>
<feature type="region of interest" description="Disordered" evidence="1">
    <location>
        <begin position="1"/>
        <end position="26"/>
    </location>
</feature>
<proteinExistence type="predicted"/>
<gene>
    <name evidence="2" type="ORF">SVIM_LOCUS158762</name>
</gene>
<accession>A0A6N2LEF9</accession>
<protein>
    <submittedName>
        <fullName evidence="2">Uncharacterized protein</fullName>
    </submittedName>
</protein>
<evidence type="ECO:0000256" key="1">
    <source>
        <dbReference type="SAM" id="MobiDB-lite"/>
    </source>
</evidence>